<organism evidence="4 5">
    <name type="scientific">Xylanimonas allomyrinae</name>
    <dbReference type="NCBI Taxonomy" id="2509459"/>
    <lineage>
        <taxon>Bacteria</taxon>
        <taxon>Bacillati</taxon>
        <taxon>Actinomycetota</taxon>
        <taxon>Actinomycetes</taxon>
        <taxon>Micrococcales</taxon>
        <taxon>Promicromonosporaceae</taxon>
        <taxon>Xylanimonas</taxon>
    </lineage>
</organism>
<sequence>MTDTAWSRISALVIPAHTRGGRPCREHRWREYVDALLFVVTTGIPWRALPHDFTITWSATHKHFTRWTNRRLWEQVLAVLRAEDRVQDGRDQRPTAAVVDSSSVKSTPVPGERGFDGAKKVDGIKRHILVDTAGRLLAAHLTAANIQDRVAFADLLAKNPCPITS</sequence>
<feature type="domain" description="Insertion element IS402-like" evidence="3">
    <location>
        <begin position="1"/>
        <end position="76"/>
    </location>
</feature>
<evidence type="ECO:0000313" key="5">
    <source>
        <dbReference type="Proteomes" id="UP000291758"/>
    </source>
</evidence>
<feature type="region of interest" description="Disordered" evidence="1">
    <location>
        <begin position="88"/>
        <end position="112"/>
    </location>
</feature>
<evidence type="ECO:0000256" key="1">
    <source>
        <dbReference type="SAM" id="MobiDB-lite"/>
    </source>
</evidence>
<evidence type="ECO:0000259" key="2">
    <source>
        <dbReference type="Pfam" id="PF01609"/>
    </source>
</evidence>
<evidence type="ECO:0000313" key="4">
    <source>
        <dbReference type="EMBL" id="QAY62891.1"/>
    </source>
</evidence>
<dbReference type="InterPro" id="IPR002559">
    <property type="entry name" value="Transposase_11"/>
</dbReference>
<feature type="domain" description="Transposase IS4-like" evidence="2">
    <location>
        <begin position="94"/>
        <end position="158"/>
    </location>
</feature>
<dbReference type="InterPro" id="IPR025161">
    <property type="entry name" value="IS402-like_dom"/>
</dbReference>
<dbReference type="NCBIfam" id="NF033580">
    <property type="entry name" value="transpos_IS5_3"/>
    <property type="match status" value="1"/>
</dbReference>
<evidence type="ECO:0000259" key="3">
    <source>
        <dbReference type="Pfam" id="PF13340"/>
    </source>
</evidence>
<name>A0A4V0YE41_9MICO</name>
<dbReference type="EMBL" id="CP035495">
    <property type="protein sequence ID" value="QAY62891.1"/>
    <property type="molecule type" value="Genomic_DNA"/>
</dbReference>
<accession>A0A4V0YE41</accession>
<dbReference type="GO" id="GO:0003677">
    <property type="term" value="F:DNA binding"/>
    <property type="evidence" value="ECO:0007669"/>
    <property type="project" value="InterPro"/>
</dbReference>
<protein>
    <submittedName>
        <fullName evidence="4">IS5 family transposase</fullName>
    </submittedName>
</protein>
<dbReference type="GO" id="GO:0006313">
    <property type="term" value="P:DNA transposition"/>
    <property type="evidence" value="ECO:0007669"/>
    <property type="project" value="InterPro"/>
</dbReference>
<dbReference type="OrthoDB" id="4546548at2"/>
<dbReference type="KEGG" id="xyl:ET495_06120"/>
<dbReference type="Proteomes" id="UP000291758">
    <property type="component" value="Chromosome"/>
</dbReference>
<dbReference type="Pfam" id="PF01609">
    <property type="entry name" value="DDE_Tnp_1"/>
    <property type="match status" value="1"/>
</dbReference>
<dbReference type="PANTHER" id="PTHR30007">
    <property type="entry name" value="PHP DOMAIN PROTEIN"/>
    <property type="match status" value="1"/>
</dbReference>
<proteinExistence type="predicted"/>
<dbReference type="AlphaFoldDB" id="A0A4V0YE41"/>
<dbReference type="GO" id="GO:0004803">
    <property type="term" value="F:transposase activity"/>
    <property type="evidence" value="ECO:0007669"/>
    <property type="project" value="InterPro"/>
</dbReference>
<keyword evidence="5" id="KW-1185">Reference proteome</keyword>
<reference evidence="4 5" key="1">
    <citation type="submission" date="2019-01" db="EMBL/GenBank/DDBJ databases">
        <title>Genome sequencing of strain 2JSPR-7.</title>
        <authorList>
            <person name="Heo J."/>
            <person name="Kim S.-J."/>
            <person name="Kim J.-S."/>
            <person name="Hong S.-B."/>
            <person name="Kwon S.-W."/>
        </authorList>
    </citation>
    <scope>NUCLEOTIDE SEQUENCE [LARGE SCALE GENOMIC DNA]</scope>
    <source>
        <strain evidence="4 5">2JSPR-7</strain>
    </source>
</reference>
<dbReference type="Pfam" id="PF13340">
    <property type="entry name" value="DUF4096"/>
    <property type="match status" value="1"/>
</dbReference>
<gene>
    <name evidence="4" type="ORF">ET495_06120</name>
</gene>
<dbReference type="PANTHER" id="PTHR30007:SF0">
    <property type="entry name" value="TRANSPOSASE"/>
    <property type="match status" value="1"/>
</dbReference>